<dbReference type="AlphaFoldDB" id="A0A7H2BI92"/>
<dbReference type="Proteomes" id="UP000516421">
    <property type="component" value="Chromosome"/>
</dbReference>
<protein>
    <submittedName>
        <fullName evidence="1">Uncharacterized protein</fullName>
    </submittedName>
</protein>
<evidence type="ECO:0000313" key="1">
    <source>
        <dbReference type="EMBL" id="QNV39388.1"/>
    </source>
</evidence>
<sequence length="344" mass="39389">MSPTEYAPASHSVAPRFPHEVLESLLMQAPYRDMWGQFVQRRRGKGVNIRAVATFMAYELSDAAGHEIAPEQYKDSIRRALKGEMLTDRTAMRFISAFGFTASEADELWRAIVHHRYLDKSIVSRHANHARRQDPKREYVTLSETLTLTINKDGLIRQFDFVEVVMVEHDKLQYFNPLFEGAGLDIEIVEGGKLKKITTEYEAGAENEENDIYNLVIEAPYPLAKGEIHRLHVRAYVQEQVEDNPDFVNHFGIGASERPKFNVTTLLIFDEGPAVIRHCFWDDNAYENPVVEEILSPGHTHYSMHYPVIHKAYCGFIWPIRRPDGKFGDINMRGNVLVPGSTKE</sequence>
<dbReference type="EMBL" id="CP061538">
    <property type="protein sequence ID" value="QNV39388.1"/>
    <property type="molecule type" value="Genomic_DNA"/>
</dbReference>
<accession>A0A7H2BI92</accession>
<reference evidence="1 2" key="1">
    <citation type="submission" date="2020-09" db="EMBL/GenBank/DDBJ databases">
        <title>Investigation of environmental microbe.</title>
        <authorList>
            <person name="Ou Y."/>
            <person name="Kang Q."/>
        </authorList>
    </citation>
    <scope>NUCLEOTIDE SEQUENCE [LARGE SCALE GENOMIC DNA]</scope>
    <source>
        <strain evidence="1 2">KJZ-9</strain>
    </source>
</reference>
<name>A0A7H2BI92_9MICC</name>
<gene>
    <name evidence="1" type="ORF">IDM48_08285</name>
</gene>
<dbReference type="RefSeq" id="WP_190616905.1">
    <property type="nucleotide sequence ID" value="NZ_BAAAHX010000005.1"/>
</dbReference>
<evidence type="ECO:0000313" key="2">
    <source>
        <dbReference type="Proteomes" id="UP000516421"/>
    </source>
</evidence>
<proteinExistence type="predicted"/>
<dbReference type="KEGG" id="rama:IDM48_08285"/>
<keyword evidence="2" id="KW-1185">Reference proteome</keyword>
<organism evidence="1 2">
    <name type="scientific">Rothia amarae</name>
    <dbReference type="NCBI Taxonomy" id="169480"/>
    <lineage>
        <taxon>Bacteria</taxon>
        <taxon>Bacillati</taxon>
        <taxon>Actinomycetota</taxon>
        <taxon>Actinomycetes</taxon>
        <taxon>Micrococcales</taxon>
        <taxon>Micrococcaceae</taxon>
        <taxon>Rothia</taxon>
    </lineage>
</organism>